<gene>
    <name evidence="12" type="ORF">Anas_02357</name>
</gene>
<evidence type="ECO:0000256" key="9">
    <source>
        <dbReference type="ARBA" id="ARBA00040174"/>
    </source>
</evidence>
<keyword evidence="7" id="KW-0539">Nucleus</keyword>
<name>A0A5N5TEJ8_9CRUS</name>
<feature type="domain" description="Nucleoporin Nup188 N-terminal subdomain III" evidence="11">
    <location>
        <begin position="522"/>
        <end position="744"/>
    </location>
</feature>
<feature type="domain" description="Nucleoporin Nup188 N-terminal" evidence="10">
    <location>
        <begin position="28"/>
        <end position="470"/>
    </location>
</feature>
<dbReference type="GO" id="GO:0017056">
    <property type="term" value="F:structural constituent of nuclear pore"/>
    <property type="evidence" value="ECO:0007669"/>
    <property type="project" value="InterPro"/>
</dbReference>
<accession>A0A5N5TEJ8</accession>
<dbReference type="InterPro" id="IPR044840">
    <property type="entry name" value="Nup188"/>
</dbReference>
<comment type="similarity">
    <text evidence="8">Belongs to the Nup188 family.</text>
</comment>
<evidence type="ECO:0000256" key="6">
    <source>
        <dbReference type="ARBA" id="ARBA00023132"/>
    </source>
</evidence>
<dbReference type="OrthoDB" id="6357018at2759"/>
<dbReference type="Pfam" id="PF10487">
    <property type="entry name" value="Nup188_N"/>
    <property type="match status" value="1"/>
</dbReference>
<keyword evidence="2" id="KW-0813">Transport</keyword>
<dbReference type="GO" id="GO:0006606">
    <property type="term" value="P:protein import into nucleus"/>
    <property type="evidence" value="ECO:0007669"/>
    <property type="project" value="TreeGrafter"/>
</dbReference>
<reference evidence="12 13" key="1">
    <citation type="journal article" date="2019" name="PLoS Biol.">
        <title>Sex chromosomes control vertical transmission of feminizing Wolbachia symbionts in an isopod.</title>
        <authorList>
            <person name="Becking T."/>
            <person name="Chebbi M.A."/>
            <person name="Giraud I."/>
            <person name="Moumen B."/>
            <person name="Laverre T."/>
            <person name="Caubet Y."/>
            <person name="Peccoud J."/>
            <person name="Gilbert C."/>
            <person name="Cordaux R."/>
        </authorList>
    </citation>
    <scope>NUCLEOTIDE SEQUENCE [LARGE SCALE GENOMIC DNA]</scope>
    <source>
        <strain evidence="12">ANa2</strain>
        <tissue evidence="12">Whole body excluding digestive tract and cuticle</tissue>
    </source>
</reference>
<keyword evidence="13" id="KW-1185">Reference proteome</keyword>
<proteinExistence type="inferred from homology"/>
<evidence type="ECO:0000256" key="8">
    <source>
        <dbReference type="ARBA" id="ARBA00038387"/>
    </source>
</evidence>
<evidence type="ECO:0000256" key="2">
    <source>
        <dbReference type="ARBA" id="ARBA00022448"/>
    </source>
</evidence>
<dbReference type="Pfam" id="PF21093">
    <property type="entry name" value="Nup188_N-subdom_III"/>
    <property type="match status" value="1"/>
</dbReference>
<evidence type="ECO:0000256" key="5">
    <source>
        <dbReference type="ARBA" id="ARBA00023010"/>
    </source>
</evidence>
<evidence type="ECO:0000256" key="3">
    <source>
        <dbReference type="ARBA" id="ARBA00022816"/>
    </source>
</evidence>
<evidence type="ECO:0000313" key="13">
    <source>
        <dbReference type="Proteomes" id="UP000326759"/>
    </source>
</evidence>
<evidence type="ECO:0000259" key="11">
    <source>
        <dbReference type="Pfam" id="PF21093"/>
    </source>
</evidence>
<dbReference type="GO" id="GO:0044611">
    <property type="term" value="C:nuclear pore inner ring"/>
    <property type="evidence" value="ECO:0007669"/>
    <property type="project" value="TreeGrafter"/>
</dbReference>
<sequence>MTLVSGKALWSIICGQSVLPSDEVVGEELENAADHLKEGILFYKQWSEDDHKLWCSKTKLKKEQQDFVHKVGNILDLSSEHAWEIFQLFLQYEYRGSASQLQSVSTSDREELSLLHQVLSFYLSDPLHLLSCRRHILAADTTHPYEKLFKQYIHKVLDVDNTLGTKLIDQLRNMTSKLLPKPKSLSPHLPPNATQARISYFLSAIKHQLATLLVYYGTPGKSCPPESVRILLSLAQGVGLGRDLLENVGHNEKSLFHTQLEAIDAFHCFLLTLSINADSDPKNNPLCTPEWVSRLNSMIHSLGSKPWHYPPVLAWAILQGRRIASDPSCSAEEASRYSRLVQRAVKGNVFGYLQSSLKLTAFQTDQLLMVIGASITYSLVCIVGTCIDLEKIGLMPQVHQLAQVCLSYDPTSHFFWSEGGSEASVLLPTALEAFPHSPAALLDILTSLATANRQSAGKVVELLKELETFTWPLIMPECISIVGSQCVTLSDLQILPMFVVPSDTHGSVLNIEAVPSAISPRLVCWQMSYSGWNVLLSSFQFLLEQIDSGGAMDSWTVDIVVRGLRLLSSILKSDIEHTYLFQEHKTVAKFLFISVAHIQKPDYNLTSALLEFFAEQARINCSDLMNDLEGCALLPFLPKVRTAGKKCAPSELLVNYRAGNIRALICGVEASSGNFSVLMHLCSLIEIAVKNAMSTGSIRGIVYFVVKEVVPVMLLWRCNNITTKIELFETVFSLLHHVLEEGYDDLQELVVIELSNAKGGAGSTLKSILESSANLQATLDQPAEWPHSSHARKLTKLAKLALSLAHRLVGQFLTSGERLREFFLEGASNSRSSFTGINHRAWVALKPPHLALTIAHFVYHRLNPRLPYLALRTLTRLAKEMGVPLVACLGTEAEGLRDCLLTRLDSSTEDLWVKVAILRLLTIATPLQPGLIRLFLTPPSPLLDTLVNLLQQHKESRTEAGKELLLALVELVSSLWDNNLVTATAYLRDKGEFWDTLFYCLCNKEPG</sequence>
<dbReference type="GO" id="GO:0051028">
    <property type="term" value="P:mRNA transport"/>
    <property type="evidence" value="ECO:0007669"/>
    <property type="project" value="UniProtKB-KW"/>
</dbReference>
<evidence type="ECO:0000259" key="10">
    <source>
        <dbReference type="Pfam" id="PF10487"/>
    </source>
</evidence>
<dbReference type="PANTHER" id="PTHR31431">
    <property type="entry name" value="NUCLEOPORIN NUP188 HOMOLOG"/>
    <property type="match status" value="1"/>
</dbReference>
<dbReference type="GO" id="GO:0006405">
    <property type="term" value="P:RNA export from nucleus"/>
    <property type="evidence" value="ECO:0007669"/>
    <property type="project" value="TreeGrafter"/>
</dbReference>
<evidence type="ECO:0000256" key="7">
    <source>
        <dbReference type="ARBA" id="ARBA00023242"/>
    </source>
</evidence>
<keyword evidence="5" id="KW-0811">Translocation</keyword>
<keyword evidence="4" id="KW-0653">Protein transport</keyword>
<dbReference type="AlphaFoldDB" id="A0A5N5TEJ8"/>
<dbReference type="PANTHER" id="PTHR31431:SF1">
    <property type="entry name" value="NUCLEOPORIN NUP188"/>
    <property type="match status" value="1"/>
</dbReference>
<comment type="caution">
    <text evidence="12">The sequence shown here is derived from an EMBL/GenBank/DDBJ whole genome shotgun (WGS) entry which is preliminary data.</text>
</comment>
<feature type="non-terminal residue" evidence="12">
    <location>
        <position position="1007"/>
    </location>
</feature>
<organism evidence="12 13">
    <name type="scientific">Armadillidium nasatum</name>
    <dbReference type="NCBI Taxonomy" id="96803"/>
    <lineage>
        <taxon>Eukaryota</taxon>
        <taxon>Metazoa</taxon>
        <taxon>Ecdysozoa</taxon>
        <taxon>Arthropoda</taxon>
        <taxon>Crustacea</taxon>
        <taxon>Multicrustacea</taxon>
        <taxon>Malacostraca</taxon>
        <taxon>Eumalacostraca</taxon>
        <taxon>Peracarida</taxon>
        <taxon>Isopoda</taxon>
        <taxon>Oniscidea</taxon>
        <taxon>Crinocheta</taxon>
        <taxon>Armadillidiidae</taxon>
        <taxon>Armadillidium</taxon>
    </lineage>
</organism>
<dbReference type="InterPro" id="IPR018864">
    <property type="entry name" value="Nucleoporin_Nup188_N"/>
</dbReference>
<dbReference type="EMBL" id="SEYY01002077">
    <property type="protein sequence ID" value="KAB7504951.1"/>
    <property type="molecule type" value="Genomic_DNA"/>
</dbReference>
<evidence type="ECO:0000256" key="1">
    <source>
        <dbReference type="ARBA" id="ARBA00004567"/>
    </source>
</evidence>
<dbReference type="Proteomes" id="UP000326759">
    <property type="component" value="Unassembled WGS sequence"/>
</dbReference>
<evidence type="ECO:0000256" key="4">
    <source>
        <dbReference type="ARBA" id="ARBA00022927"/>
    </source>
</evidence>
<protein>
    <recommendedName>
        <fullName evidence="9">Nucleoporin NUP188</fullName>
    </recommendedName>
</protein>
<dbReference type="InterPro" id="IPR048883">
    <property type="entry name" value="Nup188_N-subdom_III"/>
</dbReference>
<comment type="subcellular location">
    <subcellularLocation>
        <location evidence="1">Nucleus</location>
        <location evidence="1">Nuclear pore complex</location>
    </subcellularLocation>
</comment>
<keyword evidence="3" id="KW-0509">mRNA transport</keyword>
<evidence type="ECO:0000313" key="12">
    <source>
        <dbReference type="EMBL" id="KAB7504951.1"/>
    </source>
</evidence>
<keyword evidence="6" id="KW-0906">Nuclear pore complex</keyword>